<gene>
    <name evidence="5" type="ORF">OJAV_G00109330</name>
</gene>
<dbReference type="Gene3D" id="2.160.20.70">
    <property type="match status" value="2"/>
</dbReference>
<evidence type="ECO:0000259" key="4">
    <source>
        <dbReference type="PROSITE" id="PS51329"/>
    </source>
</evidence>
<dbReference type="InterPro" id="IPR036222">
    <property type="entry name" value="CAP_N_sf"/>
</dbReference>
<dbReference type="Gene3D" id="1.25.40.330">
    <property type="entry name" value="Adenylate cyclase-associated CAP, N-terminal domain"/>
    <property type="match status" value="1"/>
</dbReference>
<evidence type="ECO:0000256" key="1">
    <source>
        <dbReference type="ARBA" id="ARBA00007659"/>
    </source>
</evidence>
<dbReference type="PROSITE" id="PS01088">
    <property type="entry name" value="CAP_1"/>
    <property type="match status" value="1"/>
</dbReference>
<protein>
    <recommendedName>
        <fullName evidence="2">Adenylyl cyclase-associated protein</fullName>
    </recommendedName>
</protein>
<dbReference type="PANTHER" id="PTHR10652">
    <property type="entry name" value="ADENYLYL CYCLASE-ASSOCIATED PROTEIN"/>
    <property type="match status" value="1"/>
</dbReference>
<evidence type="ECO:0000256" key="2">
    <source>
        <dbReference type="RuleBase" id="RU000647"/>
    </source>
</evidence>
<dbReference type="GO" id="GO:0003779">
    <property type="term" value="F:actin binding"/>
    <property type="evidence" value="ECO:0007669"/>
    <property type="project" value="InterPro"/>
</dbReference>
<dbReference type="Proteomes" id="UP000283210">
    <property type="component" value="Chromosome 11"/>
</dbReference>
<dbReference type="Pfam" id="PF01213">
    <property type="entry name" value="CAP_N-CM"/>
    <property type="match status" value="1"/>
</dbReference>
<dbReference type="FunFam" id="1.25.40.330:FF:000001">
    <property type="entry name" value="Adenylyl cyclase-associated protein"/>
    <property type="match status" value="1"/>
</dbReference>
<dbReference type="GO" id="GO:0000902">
    <property type="term" value="P:cell morphogenesis"/>
    <property type="evidence" value="ECO:0007669"/>
    <property type="project" value="TreeGrafter"/>
</dbReference>
<dbReference type="InterPro" id="IPR036223">
    <property type="entry name" value="CAP_C_sf"/>
</dbReference>
<dbReference type="GO" id="GO:0019933">
    <property type="term" value="P:cAMP-mediated signaling"/>
    <property type="evidence" value="ECO:0007669"/>
    <property type="project" value="TreeGrafter"/>
</dbReference>
<feature type="region of interest" description="Disordered" evidence="3">
    <location>
        <begin position="234"/>
        <end position="287"/>
    </location>
</feature>
<comment type="similarity">
    <text evidence="1 2">Belongs to the CAP family.</text>
</comment>
<dbReference type="SUPFAM" id="SSF69340">
    <property type="entry name" value="C-terminal domain of adenylylcyclase associated protein"/>
    <property type="match status" value="1"/>
</dbReference>
<dbReference type="InterPro" id="IPR001837">
    <property type="entry name" value="Adenylate_cyclase-assoc_CAP"/>
</dbReference>
<dbReference type="InterPro" id="IPR018106">
    <property type="entry name" value="CAP_CS_N"/>
</dbReference>
<dbReference type="InterPro" id="IPR016098">
    <property type="entry name" value="CAP/MinC_C"/>
</dbReference>
<evidence type="ECO:0000313" key="6">
    <source>
        <dbReference type="Proteomes" id="UP000283210"/>
    </source>
</evidence>
<dbReference type="GO" id="GO:0008179">
    <property type="term" value="F:adenylate cyclase binding"/>
    <property type="evidence" value="ECO:0007669"/>
    <property type="project" value="TreeGrafter"/>
</dbReference>
<name>A0A3S2MGE6_ORYJA</name>
<organism evidence="5 6">
    <name type="scientific">Oryzias javanicus</name>
    <name type="common">Javanese ricefish</name>
    <name type="synonym">Aplocheilus javanicus</name>
    <dbReference type="NCBI Taxonomy" id="123683"/>
    <lineage>
        <taxon>Eukaryota</taxon>
        <taxon>Metazoa</taxon>
        <taxon>Chordata</taxon>
        <taxon>Craniata</taxon>
        <taxon>Vertebrata</taxon>
        <taxon>Euteleostomi</taxon>
        <taxon>Actinopterygii</taxon>
        <taxon>Neopterygii</taxon>
        <taxon>Teleostei</taxon>
        <taxon>Neoteleostei</taxon>
        <taxon>Acanthomorphata</taxon>
        <taxon>Ovalentaria</taxon>
        <taxon>Atherinomorphae</taxon>
        <taxon>Beloniformes</taxon>
        <taxon>Adrianichthyidae</taxon>
        <taxon>Oryziinae</taxon>
        <taxon>Oryzias</taxon>
    </lineage>
</organism>
<evidence type="ECO:0000256" key="3">
    <source>
        <dbReference type="SAM" id="MobiDB-lite"/>
    </source>
</evidence>
<accession>A0A3S2MGE6</accession>
<feature type="compositionally biased region" description="Pro residues" evidence="3">
    <location>
        <begin position="249"/>
        <end position="269"/>
    </location>
</feature>
<keyword evidence="6" id="KW-1185">Reference proteome</keyword>
<dbReference type="GO" id="GO:0007015">
    <property type="term" value="P:actin filament organization"/>
    <property type="evidence" value="ECO:0007669"/>
    <property type="project" value="TreeGrafter"/>
</dbReference>
<feature type="region of interest" description="Disordered" evidence="3">
    <location>
        <begin position="300"/>
        <end position="348"/>
    </location>
</feature>
<dbReference type="GO" id="GO:0005737">
    <property type="term" value="C:cytoplasm"/>
    <property type="evidence" value="ECO:0007669"/>
    <property type="project" value="TreeGrafter"/>
</dbReference>
<dbReference type="InterPro" id="IPR013912">
    <property type="entry name" value="Adenylate_cyclase-assoc_CAP_C"/>
</dbReference>
<dbReference type="SUPFAM" id="SSF101278">
    <property type="entry name" value="N-terminal domain of adenylylcyclase associated protein, CAP"/>
    <property type="match status" value="1"/>
</dbReference>
<dbReference type="EMBL" id="CM012447">
    <property type="protein sequence ID" value="RVE66619.1"/>
    <property type="molecule type" value="Genomic_DNA"/>
</dbReference>
<dbReference type="InterPro" id="IPR006599">
    <property type="entry name" value="CARP_motif"/>
</dbReference>
<feature type="compositionally biased region" description="Low complexity" evidence="3">
    <location>
        <begin position="333"/>
        <end position="343"/>
    </location>
</feature>
<reference evidence="5 6" key="1">
    <citation type="submission" date="2018-11" db="EMBL/GenBank/DDBJ databases">
        <authorList>
            <person name="Lopez-Roques C."/>
            <person name="Donnadieu C."/>
            <person name="Bouchez O."/>
            <person name="Klopp C."/>
            <person name="Cabau C."/>
            <person name="Zahm M."/>
        </authorList>
    </citation>
    <scope>NUCLEOTIDE SEQUENCE [LARGE SCALE GENOMIC DNA]</scope>
    <source>
        <strain evidence="5">RS831</strain>
        <tissue evidence="5">Whole body</tissue>
    </source>
</reference>
<dbReference type="AlphaFoldDB" id="A0A3S2MGE6"/>
<dbReference type="OrthoDB" id="1601at2759"/>
<feature type="region of interest" description="Disordered" evidence="3">
    <location>
        <begin position="1"/>
        <end position="26"/>
    </location>
</feature>
<dbReference type="InterPro" id="IPR017901">
    <property type="entry name" value="C-CAP_CF_C-like"/>
</dbReference>
<dbReference type="PROSITE" id="PS51329">
    <property type="entry name" value="C_CAP_COFACTOR_C"/>
    <property type="match status" value="1"/>
</dbReference>
<feature type="domain" description="C-CAP/cofactor C-like" evidence="4">
    <location>
        <begin position="348"/>
        <end position="461"/>
    </location>
</feature>
<proteinExistence type="inferred from homology"/>
<feature type="compositionally biased region" description="Polar residues" evidence="3">
    <location>
        <begin position="17"/>
        <end position="26"/>
    </location>
</feature>
<evidence type="ECO:0000313" key="5">
    <source>
        <dbReference type="EMBL" id="RVE66619.1"/>
    </source>
</evidence>
<dbReference type="Pfam" id="PF08603">
    <property type="entry name" value="CAP_C"/>
    <property type="match status" value="2"/>
</dbReference>
<feature type="compositionally biased region" description="Low complexity" evidence="3">
    <location>
        <begin position="239"/>
        <end position="248"/>
    </location>
</feature>
<sequence>MEKSREQGRKRGAVPAGQTTQTWTSPTRCAGMAELASLVQRLEVAVGRLEVMSGPGGSSTGGSAGGAVSAYVEAFDSIVSGPVAQYLSLSQQIGGDVQKHAEMMKQAFSSQRQLLITASNSQKPSDTVLTSLMQPVSKAIQQVQAFREQNRTSPLFNHLSAVSESVPALGWVAMAPKPGPYVKEMQDAAMFYTNRVLKDYKEKDKMHVDWVKAYVSIWTEMQNYIKEHHTTGLTWSKTGPVASASAAPPRAPPAGGCPPPPPGPPPPPMDLSDSSSSSGGGGDSRNALFASINKGADITKGLKHVSDNEKTHKNPGLRGNTGPVRSGPKPFGSSPRPAASSAPVRTLPPVLELEGKKWRVENQEGAQGLVIGDTELKQVVYAFKCNNSTLQVKGKINSIILDNYVKVQVMGKVPTISINKTDGCHIYLSKDSLSCELVSAKSSEMNVLVPNKDGEFTELPVPEQFKTVWDGQKLVTTATEIAG</sequence>
<dbReference type="Pfam" id="PF21938">
    <property type="entry name" value="CAP_N"/>
    <property type="match status" value="1"/>
</dbReference>
<dbReference type="PANTHER" id="PTHR10652:SF25">
    <property type="entry name" value="ADENYLYL CYCLASE-ASSOCIATED PROTEIN"/>
    <property type="match status" value="1"/>
</dbReference>
<reference evidence="5 6" key="2">
    <citation type="submission" date="2019-01" db="EMBL/GenBank/DDBJ databases">
        <title>A chromosome length genome reference of the Java medaka (oryzias javanicus).</title>
        <authorList>
            <person name="Herpin A."/>
            <person name="Takehana Y."/>
            <person name="Naruse K."/>
            <person name="Ansai S."/>
            <person name="Kawaguchi M."/>
        </authorList>
    </citation>
    <scope>NUCLEOTIDE SEQUENCE [LARGE SCALE GENOMIC DNA]</scope>
    <source>
        <strain evidence="5">RS831</strain>
        <tissue evidence="5">Whole body</tissue>
    </source>
</reference>
<dbReference type="InterPro" id="IPR013992">
    <property type="entry name" value="Adenylate_cyclase-assoc_CAP_N"/>
</dbReference>
<dbReference type="SMART" id="SM00673">
    <property type="entry name" value="CARP"/>
    <property type="match status" value="1"/>
</dbReference>
<dbReference type="InterPro" id="IPR053950">
    <property type="entry name" value="CAP_N"/>
</dbReference>